<dbReference type="Pfam" id="PF00226">
    <property type="entry name" value="DnaJ"/>
    <property type="match status" value="1"/>
</dbReference>
<organism evidence="10 11">
    <name type="scientific">Chlorella vulgaris</name>
    <name type="common">Green alga</name>
    <dbReference type="NCBI Taxonomy" id="3077"/>
    <lineage>
        <taxon>Eukaryota</taxon>
        <taxon>Viridiplantae</taxon>
        <taxon>Chlorophyta</taxon>
        <taxon>core chlorophytes</taxon>
        <taxon>Trebouxiophyceae</taxon>
        <taxon>Chlorellales</taxon>
        <taxon>Chlorellaceae</taxon>
        <taxon>Chlorella clade</taxon>
        <taxon>Chlorella</taxon>
    </lineage>
</organism>
<feature type="domain" description="J" evidence="8">
    <location>
        <begin position="76"/>
        <end position="140"/>
    </location>
</feature>
<dbReference type="PANTHER" id="PTHR43096">
    <property type="entry name" value="DNAJ HOMOLOG 1, MITOCHONDRIAL-RELATED"/>
    <property type="match status" value="1"/>
</dbReference>
<dbReference type="PROSITE" id="PS50076">
    <property type="entry name" value="DNAJ_2"/>
    <property type="match status" value="1"/>
</dbReference>
<feature type="compositionally biased region" description="Basic and acidic residues" evidence="7">
    <location>
        <begin position="316"/>
        <end position="331"/>
    </location>
</feature>
<dbReference type="EMBL" id="SIDB01000003">
    <property type="protein sequence ID" value="KAI3434453.1"/>
    <property type="molecule type" value="Genomic_DNA"/>
</dbReference>
<dbReference type="InterPro" id="IPR012724">
    <property type="entry name" value="DnaJ"/>
</dbReference>
<dbReference type="GO" id="GO:0031072">
    <property type="term" value="F:heat shock protein binding"/>
    <property type="evidence" value="ECO:0007669"/>
    <property type="project" value="InterPro"/>
</dbReference>
<dbReference type="HAMAP" id="MF_01152">
    <property type="entry name" value="DnaJ"/>
    <property type="match status" value="1"/>
</dbReference>
<dbReference type="PANTHER" id="PTHR43096:SF10">
    <property type="entry name" value="CHAPERONE PROTEIN DNAJ A6, CHLOROPLASTIC"/>
    <property type="match status" value="1"/>
</dbReference>
<keyword evidence="4 6" id="KW-0862">Zinc</keyword>
<dbReference type="CDD" id="cd06257">
    <property type="entry name" value="DnaJ"/>
    <property type="match status" value="1"/>
</dbReference>
<reference evidence="10" key="1">
    <citation type="journal article" date="2019" name="Plant J.">
        <title>Chlorella vulgaris genome assembly and annotation reveals the molecular basis for metabolic acclimation to high light conditions.</title>
        <authorList>
            <person name="Cecchin M."/>
            <person name="Marcolungo L."/>
            <person name="Rossato M."/>
            <person name="Girolomoni L."/>
            <person name="Cosentino E."/>
            <person name="Cuine S."/>
            <person name="Li-Beisson Y."/>
            <person name="Delledonne M."/>
            <person name="Ballottari M."/>
        </authorList>
    </citation>
    <scope>NUCLEOTIDE SEQUENCE</scope>
    <source>
        <strain evidence="10">211/11P</strain>
    </source>
</reference>
<reference evidence="10" key="2">
    <citation type="submission" date="2020-11" db="EMBL/GenBank/DDBJ databases">
        <authorList>
            <person name="Cecchin M."/>
            <person name="Marcolungo L."/>
            <person name="Rossato M."/>
            <person name="Girolomoni L."/>
            <person name="Cosentino E."/>
            <person name="Cuine S."/>
            <person name="Li-Beisson Y."/>
            <person name="Delledonne M."/>
            <person name="Ballottari M."/>
        </authorList>
    </citation>
    <scope>NUCLEOTIDE SEQUENCE</scope>
    <source>
        <strain evidence="10">211/11P</strain>
        <tissue evidence="10">Whole cell</tissue>
    </source>
</reference>
<evidence type="ECO:0000313" key="10">
    <source>
        <dbReference type="EMBL" id="KAI3434453.1"/>
    </source>
</evidence>
<dbReference type="InterPro" id="IPR002939">
    <property type="entry name" value="DnaJ_C"/>
</dbReference>
<evidence type="ECO:0000256" key="3">
    <source>
        <dbReference type="ARBA" id="ARBA00022771"/>
    </source>
</evidence>
<dbReference type="Gene3D" id="2.60.260.20">
    <property type="entry name" value="Urease metallochaperone UreE, N-terminal domain"/>
    <property type="match status" value="2"/>
</dbReference>
<comment type="caution">
    <text evidence="10">The sequence shown here is derived from an EMBL/GenBank/DDBJ whole genome shotgun (WGS) entry which is preliminary data.</text>
</comment>
<dbReference type="PROSITE" id="PS51188">
    <property type="entry name" value="ZF_CR"/>
    <property type="match status" value="1"/>
</dbReference>
<dbReference type="InterPro" id="IPR018253">
    <property type="entry name" value="DnaJ_domain_CS"/>
</dbReference>
<dbReference type="GO" id="GO:0042026">
    <property type="term" value="P:protein refolding"/>
    <property type="evidence" value="ECO:0007669"/>
    <property type="project" value="TreeGrafter"/>
</dbReference>
<dbReference type="SUPFAM" id="SSF46565">
    <property type="entry name" value="Chaperone J-domain"/>
    <property type="match status" value="1"/>
</dbReference>
<dbReference type="NCBIfam" id="NF008035">
    <property type="entry name" value="PRK10767.1"/>
    <property type="match status" value="1"/>
</dbReference>
<dbReference type="SUPFAM" id="SSF57938">
    <property type="entry name" value="DnaJ/Hsp40 cysteine-rich domain"/>
    <property type="match status" value="1"/>
</dbReference>
<evidence type="ECO:0000256" key="4">
    <source>
        <dbReference type="ARBA" id="ARBA00022833"/>
    </source>
</evidence>
<dbReference type="FunFam" id="2.10.230.10:FF:000002">
    <property type="entry name" value="Molecular chaperone DnaJ"/>
    <property type="match status" value="1"/>
</dbReference>
<dbReference type="Proteomes" id="UP001055712">
    <property type="component" value="Unassembled WGS sequence"/>
</dbReference>
<dbReference type="InterPro" id="IPR001305">
    <property type="entry name" value="HSP_DnaJ_Cys-rich_dom"/>
</dbReference>
<dbReference type="GO" id="GO:0051082">
    <property type="term" value="F:unfolded protein binding"/>
    <property type="evidence" value="ECO:0007669"/>
    <property type="project" value="InterPro"/>
</dbReference>
<dbReference type="Pfam" id="PF01556">
    <property type="entry name" value="DnaJ_C"/>
    <property type="match status" value="1"/>
</dbReference>
<dbReference type="GO" id="GO:0005524">
    <property type="term" value="F:ATP binding"/>
    <property type="evidence" value="ECO:0007669"/>
    <property type="project" value="InterPro"/>
</dbReference>
<dbReference type="CDD" id="cd10719">
    <property type="entry name" value="DnaJ_zf"/>
    <property type="match status" value="1"/>
</dbReference>
<dbReference type="GO" id="GO:0009408">
    <property type="term" value="P:response to heat"/>
    <property type="evidence" value="ECO:0007669"/>
    <property type="project" value="InterPro"/>
</dbReference>
<name>A0A9D4YZ69_CHLVU</name>
<proteinExistence type="inferred from homology"/>
<keyword evidence="3 6" id="KW-0863">Zinc-finger</keyword>
<dbReference type="Gene3D" id="2.10.230.10">
    <property type="entry name" value="Heat shock protein DnaJ, cysteine-rich domain"/>
    <property type="match status" value="1"/>
</dbReference>
<feature type="zinc finger region" description="CR-type" evidence="6">
    <location>
        <begin position="222"/>
        <end position="303"/>
    </location>
</feature>
<feature type="domain" description="CR-type" evidence="9">
    <location>
        <begin position="222"/>
        <end position="303"/>
    </location>
</feature>
<dbReference type="AlphaFoldDB" id="A0A9D4YZ69"/>
<dbReference type="OrthoDB" id="10256793at2759"/>
<sequence>MLLAASCVAQAQCVCSSHRRSSSRPAASQPLRHRISGLPTALAPSAAFGSNAAVQPQQRKQRRTLGGRLVVRAERDFYQILGVARDADKKTIKSSYRQLARKFHPDVNKESDAEQRFKDISAAYEVLSDDEKRGVYDRYGEAGLKGGFPGAGGMGGMGGMGGPGDFSNPFDIFETFFGGGMGGGMGGFGGMGGGQTRSRNRPVAGDDQRYDLRLEFTEAIFGCNKEIEVSRLEDCGTCSGSGVKSGTSSSTCSTCKGAGQVVQAVRTPLGMFQQVATCPTCSGTGEQFTPCSTCQGDGRIRGSKRISLRVPPGVDEGSRLRVRGEGDSGKRNGEAGDLYVFIDVKSHPKLRRDQVTIHSDVEISYVDAILGTTVKVTTLGNSELSEVDLKIPPGTQPGTTLVMSKRGVPKLGSPSARGDHLVHVKVRIPKNIGGEERKLMEQLRELQPTSKATTKAGGWF</sequence>
<dbReference type="InterPro" id="IPR001623">
    <property type="entry name" value="DnaJ_domain"/>
</dbReference>
<dbReference type="SUPFAM" id="SSF49493">
    <property type="entry name" value="HSP40/DnaJ peptide-binding domain"/>
    <property type="match status" value="2"/>
</dbReference>
<evidence type="ECO:0000256" key="7">
    <source>
        <dbReference type="SAM" id="MobiDB-lite"/>
    </source>
</evidence>
<dbReference type="GO" id="GO:0005737">
    <property type="term" value="C:cytoplasm"/>
    <property type="evidence" value="ECO:0007669"/>
    <property type="project" value="TreeGrafter"/>
</dbReference>
<evidence type="ECO:0000256" key="6">
    <source>
        <dbReference type="PROSITE-ProRule" id="PRU00546"/>
    </source>
</evidence>
<dbReference type="Pfam" id="PF00684">
    <property type="entry name" value="DnaJ_CXXCXGXG"/>
    <property type="match status" value="1"/>
</dbReference>
<gene>
    <name evidence="10" type="ORF">D9Q98_002530</name>
</gene>
<protein>
    <submittedName>
        <fullName evidence="10">Uncharacterized protein</fullName>
    </submittedName>
</protein>
<dbReference type="NCBIfam" id="TIGR02349">
    <property type="entry name" value="DnaJ_bact"/>
    <property type="match status" value="1"/>
</dbReference>
<dbReference type="InterPro" id="IPR008971">
    <property type="entry name" value="HSP40/DnaJ_pept-bd"/>
</dbReference>
<dbReference type="InterPro" id="IPR036869">
    <property type="entry name" value="J_dom_sf"/>
</dbReference>
<evidence type="ECO:0000259" key="9">
    <source>
        <dbReference type="PROSITE" id="PS51188"/>
    </source>
</evidence>
<dbReference type="GO" id="GO:0008270">
    <property type="term" value="F:zinc ion binding"/>
    <property type="evidence" value="ECO:0007669"/>
    <property type="project" value="UniProtKB-KW"/>
</dbReference>
<keyword evidence="1 6" id="KW-0479">Metal-binding</keyword>
<keyword evidence="11" id="KW-1185">Reference proteome</keyword>
<dbReference type="PROSITE" id="PS00636">
    <property type="entry name" value="DNAJ_1"/>
    <property type="match status" value="1"/>
</dbReference>
<evidence type="ECO:0000256" key="1">
    <source>
        <dbReference type="ARBA" id="ARBA00022723"/>
    </source>
</evidence>
<evidence type="ECO:0000259" key="8">
    <source>
        <dbReference type="PROSITE" id="PS50076"/>
    </source>
</evidence>
<dbReference type="CDD" id="cd10747">
    <property type="entry name" value="DnaJ_C"/>
    <property type="match status" value="1"/>
</dbReference>
<evidence type="ECO:0000256" key="5">
    <source>
        <dbReference type="ARBA" id="ARBA00023186"/>
    </source>
</evidence>
<dbReference type="FunFam" id="2.60.260.20:FF:000005">
    <property type="entry name" value="Chaperone protein dnaJ 1, mitochondrial"/>
    <property type="match status" value="1"/>
</dbReference>
<dbReference type="InterPro" id="IPR036410">
    <property type="entry name" value="HSP_DnaJ_Cys-rich_dom_sf"/>
</dbReference>
<evidence type="ECO:0000256" key="2">
    <source>
        <dbReference type="ARBA" id="ARBA00022737"/>
    </source>
</evidence>
<dbReference type="Gene3D" id="1.10.287.110">
    <property type="entry name" value="DnaJ domain"/>
    <property type="match status" value="1"/>
</dbReference>
<evidence type="ECO:0000313" key="11">
    <source>
        <dbReference type="Proteomes" id="UP001055712"/>
    </source>
</evidence>
<accession>A0A9D4YZ69</accession>
<dbReference type="SMART" id="SM00271">
    <property type="entry name" value="DnaJ"/>
    <property type="match status" value="1"/>
</dbReference>
<keyword evidence="5" id="KW-0143">Chaperone</keyword>
<dbReference type="PRINTS" id="PR00625">
    <property type="entry name" value="JDOMAIN"/>
</dbReference>
<keyword evidence="2" id="KW-0677">Repeat</keyword>
<feature type="region of interest" description="Disordered" evidence="7">
    <location>
        <begin position="312"/>
        <end position="331"/>
    </location>
</feature>